<dbReference type="InterPro" id="IPR001173">
    <property type="entry name" value="Glyco_trans_2-like"/>
</dbReference>
<evidence type="ECO:0000256" key="1">
    <source>
        <dbReference type="ARBA" id="ARBA00038494"/>
    </source>
</evidence>
<dbReference type="PANTHER" id="PTHR43630">
    <property type="entry name" value="POLY-BETA-1,6-N-ACETYL-D-GLUCOSAMINE SYNTHASE"/>
    <property type="match status" value="1"/>
</dbReference>
<reference evidence="3 4" key="1">
    <citation type="submission" date="2016-11" db="EMBL/GenBank/DDBJ databases">
        <title>Comparative genomics of co-occurring bacteria in distinct bioleaching systems unravels niche-specific adaptation.</title>
        <authorList>
            <person name="Zhang X."/>
            <person name="Liu X."/>
            <person name="Yin H."/>
        </authorList>
    </citation>
    <scope>NUCLEOTIDE SEQUENCE [LARGE SCALE GENOMIC DNA]</scope>
    <source>
        <strain evidence="3 4">DX</strain>
    </source>
</reference>
<dbReference type="CDD" id="cd02511">
    <property type="entry name" value="Beta4Glucosyltransferase"/>
    <property type="match status" value="1"/>
</dbReference>
<dbReference type="Proteomes" id="UP000188586">
    <property type="component" value="Unassembled WGS sequence"/>
</dbReference>
<protein>
    <submittedName>
        <fullName evidence="3">Alpha-L-glycero-D-manno-heptose beta-1,4-glucosyltransferase</fullName>
    </submittedName>
</protein>
<dbReference type="GO" id="GO:0016740">
    <property type="term" value="F:transferase activity"/>
    <property type="evidence" value="ECO:0007669"/>
    <property type="project" value="UniProtKB-KW"/>
</dbReference>
<dbReference type="SUPFAM" id="SSF53448">
    <property type="entry name" value="Nucleotide-diphospho-sugar transferases"/>
    <property type="match status" value="1"/>
</dbReference>
<dbReference type="RefSeq" id="WP_023525522.1">
    <property type="nucleotide sequence ID" value="NZ_MPOJ01000018.1"/>
</dbReference>
<dbReference type="PANTHER" id="PTHR43630:SF2">
    <property type="entry name" value="GLYCOSYLTRANSFERASE"/>
    <property type="match status" value="1"/>
</dbReference>
<keyword evidence="3" id="KW-0808">Transferase</keyword>
<feature type="domain" description="Glycosyltransferase 2-like" evidence="2">
    <location>
        <begin position="16"/>
        <end position="136"/>
    </location>
</feature>
<proteinExistence type="inferred from homology"/>
<accession>A0A1V3STG7</accession>
<gene>
    <name evidence="3" type="ORF">BOX24_09615</name>
</gene>
<dbReference type="Pfam" id="PF00535">
    <property type="entry name" value="Glycos_transf_2"/>
    <property type="match status" value="1"/>
</dbReference>
<dbReference type="AlphaFoldDB" id="A0A1V3STG7"/>
<evidence type="ECO:0000313" key="4">
    <source>
        <dbReference type="Proteomes" id="UP000188586"/>
    </source>
</evidence>
<evidence type="ECO:0000313" key="3">
    <source>
        <dbReference type="EMBL" id="OOH71275.1"/>
    </source>
</evidence>
<dbReference type="EMBL" id="MPOJ01000018">
    <property type="protein sequence ID" value="OOH71275.1"/>
    <property type="molecule type" value="Genomic_DNA"/>
</dbReference>
<comment type="caution">
    <text evidence="3">The sequence shown here is derived from an EMBL/GenBank/DDBJ whole genome shotgun (WGS) entry which is preliminary data.</text>
</comment>
<sequence length="277" mass="32399">MIAENWGTSRSRRQLSVYILAYNQEHKIRPALESVMWADEVILVDSGSTDKTASIAEELGVKVYQVPFVGFGDLRQKAIDLCQHEWIFSLDSDERMTVEAQKEILEILSSNDPADAYLVPRKNYFLGKWIRFSDWYPDYRQPQLFRQNALCYSQDLVHESYSLNPGYRLGYFQSAIVQIPYYDFSEMIQKMNRYSTLGAEKVISKEGGSGSFLKAILHGVWAFFRHYILKMGCFDGVPGFIIAFYNFESSFYKYMKVYDKRRKKEDFKNSELNRHSL</sequence>
<comment type="similarity">
    <text evidence="1">Belongs to the glycosyltransferase 2 family. WaaE/KdtX subfamily.</text>
</comment>
<dbReference type="InterPro" id="IPR029044">
    <property type="entry name" value="Nucleotide-diphossugar_trans"/>
</dbReference>
<organism evidence="3 4">
    <name type="scientific">Leptospirillum ferriphilum</name>
    <dbReference type="NCBI Taxonomy" id="178606"/>
    <lineage>
        <taxon>Bacteria</taxon>
        <taxon>Pseudomonadati</taxon>
        <taxon>Nitrospirota</taxon>
        <taxon>Nitrospiria</taxon>
        <taxon>Nitrospirales</taxon>
        <taxon>Nitrospiraceae</taxon>
        <taxon>Leptospirillum</taxon>
    </lineage>
</organism>
<name>A0A1V3STG7_9BACT</name>
<evidence type="ECO:0000259" key="2">
    <source>
        <dbReference type="Pfam" id="PF00535"/>
    </source>
</evidence>
<dbReference type="Gene3D" id="3.90.550.10">
    <property type="entry name" value="Spore Coat Polysaccharide Biosynthesis Protein SpsA, Chain A"/>
    <property type="match status" value="1"/>
</dbReference>